<gene>
    <name evidence="2" type="ORF">ABB05_20605</name>
</gene>
<dbReference type="AlphaFoldDB" id="A0A177ZKW7"/>
<sequence length="148" mass="16301">MIVWPFVKLQRHRRAASAFLVFDLIGKLVSFQRGPATVNGSCYKIHCAYVAWEGVASDDHKPGDLPVLSLINLRGWGERKGISFAVLYISQTSPVGDVFIFYPALTGSNTPTSRLYGIRRSIGGGYTPRKSPIGSTNNQWGMKEPPTD</sequence>
<dbReference type="STRING" id="217031.ABB05_20605"/>
<feature type="region of interest" description="Disordered" evidence="1">
    <location>
        <begin position="127"/>
        <end position="148"/>
    </location>
</feature>
<organism evidence="2 3">
    <name type="scientific">Lederbergia galactosidilytica</name>
    <dbReference type="NCBI Taxonomy" id="217031"/>
    <lineage>
        <taxon>Bacteria</taxon>
        <taxon>Bacillati</taxon>
        <taxon>Bacillota</taxon>
        <taxon>Bacilli</taxon>
        <taxon>Bacillales</taxon>
        <taxon>Bacillaceae</taxon>
        <taxon>Lederbergia</taxon>
    </lineage>
</organism>
<evidence type="ECO:0000313" key="2">
    <source>
        <dbReference type="EMBL" id="OAK67528.1"/>
    </source>
</evidence>
<comment type="caution">
    <text evidence="2">The sequence shown here is derived from an EMBL/GenBank/DDBJ whole genome shotgun (WGS) entry which is preliminary data.</text>
</comment>
<dbReference type="PATRIC" id="fig|217031.6.peg.4478"/>
<protein>
    <submittedName>
        <fullName evidence="2">Uncharacterized protein</fullName>
    </submittedName>
</protein>
<name>A0A177ZKW7_9BACI</name>
<keyword evidence="3" id="KW-1185">Reference proteome</keyword>
<accession>A0A177ZKW7</accession>
<dbReference type="EMBL" id="LDJR01000060">
    <property type="protein sequence ID" value="OAK67528.1"/>
    <property type="molecule type" value="Genomic_DNA"/>
</dbReference>
<evidence type="ECO:0000313" key="3">
    <source>
        <dbReference type="Proteomes" id="UP000077881"/>
    </source>
</evidence>
<proteinExistence type="predicted"/>
<dbReference type="Proteomes" id="UP000077881">
    <property type="component" value="Unassembled WGS sequence"/>
</dbReference>
<evidence type="ECO:0000256" key="1">
    <source>
        <dbReference type="SAM" id="MobiDB-lite"/>
    </source>
</evidence>
<reference evidence="2 3" key="1">
    <citation type="submission" date="2015-05" db="EMBL/GenBank/DDBJ databases">
        <title>Comparison of genome.</title>
        <authorList>
            <person name="Zheng Z."/>
            <person name="Sun M."/>
        </authorList>
    </citation>
    <scope>NUCLEOTIDE SEQUENCE [LARGE SCALE GENOMIC DNA]</scope>
    <source>
        <strain evidence="2 3">G25-74</strain>
    </source>
</reference>